<dbReference type="Pfam" id="PF01734">
    <property type="entry name" value="Patatin"/>
    <property type="match status" value="1"/>
</dbReference>
<name>A0A132A4E8_SARSC</name>
<keyword evidence="7 11" id="KW-0040">ANK repeat</keyword>
<feature type="active site" description="Proton acceptor" evidence="12">
    <location>
        <position position="567"/>
    </location>
</feature>
<dbReference type="VEuPathDB" id="VectorBase:SSCA005869"/>
<reference evidence="14 15" key="1">
    <citation type="journal article" date="2015" name="Parasit. Vectors">
        <title>Draft genome of the scabies mite.</title>
        <authorList>
            <person name="Rider S.D.Jr."/>
            <person name="Morgan M.S."/>
            <person name="Arlian L.G."/>
        </authorList>
    </citation>
    <scope>NUCLEOTIDE SEQUENCE [LARGE SCALE GENOMIC DNA]</scope>
    <source>
        <strain evidence="14">Arlian Lab</strain>
    </source>
</reference>
<proteinExistence type="predicted"/>
<evidence type="ECO:0000256" key="4">
    <source>
        <dbReference type="ARBA" id="ARBA00022537"/>
    </source>
</evidence>
<dbReference type="Pfam" id="PF12796">
    <property type="entry name" value="Ank_2"/>
    <property type="match status" value="1"/>
</dbReference>
<evidence type="ECO:0000256" key="9">
    <source>
        <dbReference type="ARBA" id="ARBA00023298"/>
    </source>
</evidence>
<dbReference type="EMBL" id="JXLN01010510">
    <property type="protein sequence ID" value="KPM05852.1"/>
    <property type="molecule type" value="Genomic_DNA"/>
</dbReference>
<keyword evidence="5" id="KW-0677">Repeat</keyword>
<dbReference type="AlphaFoldDB" id="A0A132A4E8"/>
<evidence type="ECO:0000256" key="8">
    <source>
        <dbReference type="ARBA" id="ARBA00023098"/>
    </source>
</evidence>
<comment type="caution">
    <text evidence="14">The sequence shown here is derived from an EMBL/GenBank/DDBJ whole genome shotgun (WGS) entry which is preliminary data.</text>
</comment>
<dbReference type="Gene3D" id="3.40.1090.10">
    <property type="entry name" value="Cytosolic phospholipase A2 catalytic domain"/>
    <property type="match status" value="1"/>
</dbReference>
<dbReference type="GO" id="GO:0047499">
    <property type="term" value="F:calcium-independent phospholipase A2 activity"/>
    <property type="evidence" value="ECO:0007669"/>
    <property type="project" value="InterPro"/>
</dbReference>
<evidence type="ECO:0000256" key="13">
    <source>
        <dbReference type="SAM" id="MobiDB-lite"/>
    </source>
</evidence>
<evidence type="ECO:0000256" key="5">
    <source>
        <dbReference type="ARBA" id="ARBA00022737"/>
    </source>
</evidence>
<dbReference type="InterPro" id="IPR016035">
    <property type="entry name" value="Acyl_Trfase/lysoPLipase"/>
</dbReference>
<evidence type="ECO:0000256" key="7">
    <source>
        <dbReference type="ARBA" id="ARBA00023043"/>
    </source>
</evidence>
<keyword evidence="9" id="KW-1053">Target membrane</keyword>
<dbReference type="InterPro" id="IPR036770">
    <property type="entry name" value="Ankyrin_rpt-contain_sf"/>
</dbReference>
<keyword evidence="4" id="KW-1052">Target cell membrane</keyword>
<dbReference type="GO" id="GO:2000304">
    <property type="term" value="P:positive regulation of ceramide biosynthetic process"/>
    <property type="evidence" value="ECO:0007669"/>
    <property type="project" value="TreeGrafter"/>
</dbReference>
<dbReference type="GO" id="GO:0044231">
    <property type="term" value="C:host cell presynaptic membrane"/>
    <property type="evidence" value="ECO:0007669"/>
    <property type="project" value="UniProtKB-KW"/>
</dbReference>
<dbReference type="PROSITE" id="PS50297">
    <property type="entry name" value="ANK_REP_REGION"/>
    <property type="match status" value="1"/>
</dbReference>
<evidence type="ECO:0000256" key="6">
    <source>
        <dbReference type="ARBA" id="ARBA00023028"/>
    </source>
</evidence>
<comment type="catalytic activity">
    <reaction evidence="10">
        <text>a 1,2-diacyl-sn-glycero-3-phosphocholine + H2O = a 1-acyl-sn-glycero-3-phosphocholine + a fatty acid + H(+)</text>
        <dbReference type="Rhea" id="RHEA:15801"/>
        <dbReference type="ChEBI" id="CHEBI:15377"/>
        <dbReference type="ChEBI" id="CHEBI:15378"/>
        <dbReference type="ChEBI" id="CHEBI:28868"/>
        <dbReference type="ChEBI" id="CHEBI:57643"/>
        <dbReference type="ChEBI" id="CHEBI:58168"/>
        <dbReference type="EC" id="3.1.1.4"/>
    </reaction>
    <physiologicalReaction direction="left-to-right" evidence="10">
        <dbReference type="Rhea" id="RHEA:15802"/>
    </physiologicalReaction>
</comment>
<evidence type="ECO:0000256" key="11">
    <source>
        <dbReference type="PROSITE-ProRule" id="PRU00023"/>
    </source>
</evidence>
<evidence type="ECO:0000256" key="3">
    <source>
        <dbReference type="ARBA" id="ARBA00022483"/>
    </source>
</evidence>
<dbReference type="GO" id="GO:0016042">
    <property type="term" value="P:lipid catabolic process"/>
    <property type="evidence" value="ECO:0007669"/>
    <property type="project" value="UniProtKB-UniRule"/>
</dbReference>
<feature type="repeat" description="ANK" evidence="11">
    <location>
        <begin position="217"/>
        <end position="249"/>
    </location>
</feature>
<dbReference type="InterPro" id="IPR047148">
    <property type="entry name" value="PLPL9"/>
</dbReference>
<protein>
    <recommendedName>
        <fullName evidence="2">phospholipase A2</fullName>
        <ecNumber evidence="2">3.1.1.4</ecNumber>
    </recommendedName>
</protein>
<dbReference type="PROSITE" id="PS50088">
    <property type="entry name" value="ANK_REPEAT"/>
    <property type="match status" value="1"/>
</dbReference>
<dbReference type="GO" id="GO:0044218">
    <property type="term" value="C:other organism cell membrane"/>
    <property type="evidence" value="ECO:0007669"/>
    <property type="project" value="UniProtKB-KW"/>
</dbReference>
<dbReference type="Gene3D" id="1.25.40.20">
    <property type="entry name" value="Ankyrin repeat-containing domain"/>
    <property type="match status" value="2"/>
</dbReference>
<dbReference type="EC" id="3.1.1.4" evidence="2"/>
<evidence type="ECO:0000256" key="12">
    <source>
        <dbReference type="PROSITE-ProRule" id="PRU01161"/>
    </source>
</evidence>
<evidence type="ECO:0000256" key="10">
    <source>
        <dbReference type="ARBA" id="ARBA00023422"/>
    </source>
</evidence>
<keyword evidence="3" id="KW-0268">Exocytosis</keyword>
<feature type="active site" description="Nucleophile" evidence="12">
    <location>
        <position position="445"/>
    </location>
</feature>
<keyword evidence="6" id="KW-0528">Neurotoxin</keyword>
<evidence type="ECO:0000313" key="14">
    <source>
        <dbReference type="EMBL" id="KPM05852.1"/>
    </source>
</evidence>
<dbReference type="PANTHER" id="PTHR24139">
    <property type="entry name" value="CALCIUM-INDEPENDENT PHOSPHOLIPASE A2"/>
    <property type="match status" value="1"/>
</dbReference>
<keyword evidence="6" id="KW-0800">Toxin</keyword>
<dbReference type="InterPro" id="IPR002110">
    <property type="entry name" value="Ankyrin_rpt"/>
</dbReference>
<dbReference type="InterPro" id="IPR002641">
    <property type="entry name" value="PNPLA_dom"/>
</dbReference>
<dbReference type="PROSITE" id="PS51635">
    <property type="entry name" value="PNPLA"/>
    <property type="match status" value="1"/>
</dbReference>
<feature type="region of interest" description="Disordered" evidence="13">
    <location>
        <begin position="722"/>
        <end position="760"/>
    </location>
</feature>
<comment type="subcellular location">
    <subcellularLocation>
        <location evidence="1">Target cell membrane</location>
    </subcellularLocation>
</comment>
<feature type="compositionally biased region" description="Acidic residues" evidence="13">
    <location>
        <begin position="722"/>
        <end position="740"/>
    </location>
</feature>
<keyword evidence="12" id="KW-0378">Hydrolase</keyword>
<gene>
    <name evidence="14" type="ORF">QR98_0043240</name>
</gene>
<keyword evidence="9" id="KW-0472">Membrane</keyword>
<evidence type="ECO:0000256" key="1">
    <source>
        <dbReference type="ARBA" id="ARBA00004175"/>
    </source>
</evidence>
<dbReference type="GO" id="GO:0006887">
    <property type="term" value="P:exocytosis"/>
    <property type="evidence" value="ECO:0007669"/>
    <property type="project" value="UniProtKB-KW"/>
</dbReference>
<dbReference type="GO" id="GO:0052816">
    <property type="term" value="F:long-chain fatty acyl-CoA hydrolase activity"/>
    <property type="evidence" value="ECO:0007669"/>
    <property type="project" value="TreeGrafter"/>
</dbReference>
<dbReference type="SUPFAM" id="SSF52151">
    <property type="entry name" value="FabD/lysophospholipase-like"/>
    <property type="match status" value="1"/>
</dbReference>
<keyword evidence="6" id="KW-0638">Presynaptic neurotoxin</keyword>
<dbReference type="SUPFAM" id="SSF48403">
    <property type="entry name" value="Ankyrin repeat"/>
    <property type="match status" value="1"/>
</dbReference>
<dbReference type="GO" id="GO:0005739">
    <property type="term" value="C:mitochondrion"/>
    <property type="evidence" value="ECO:0007669"/>
    <property type="project" value="TreeGrafter"/>
</dbReference>
<accession>A0A132A4E8</accession>
<keyword evidence="8 12" id="KW-0443">Lipid metabolism</keyword>
<dbReference type="Proteomes" id="UP000616769">
    <property type="component" value="Unassembled WGS sequence"/>
</dbReference>
<feature type="short sequence motif" description="GXSXG" evidence="12">
    <location>
        <begin position="443"/>
        <end position="447"/>
    </location>
</feature>
<comment type="caution">
    <text evidence="12">Lacks conserved residue(s) required for the propagation of feature annotation.</text>
</comment>
<dbReference type="OrthoDB" id="207120at2759"/>
<evidence type="ECO:0000313" key="15">
    <source>
        <dbReference type="Proteomes" id="UP000616769"/>
    </source>
</evidence>
<dbReference type="PANTHER" id="PTHR24139:SF35">
    <property type="entry name" value="PNPLA DOMAIN-CONTAINING PROTEIN"/>
    <property type="match status" value="1"/>
</dbReference>
<dbReference type="SMART" id="SM00248">
    <property type="entry name" value="ANK"/>
    <property type="match status" value="4"/>
</dbReference>
<evidence type="ECO:0000256" key="2">
    <source>
        <dbReference type="ARBA" id="ARBA00013278"/>
    </source>
</evidence>
<keyword evidence="12" id="KW-0442">Lipid degradation</keyword>
<sequence>MSHIDLIRLILSKLDDVFQIDCRLWTSMHFAMIVATPKVVDFLIEMPAFYQQLRHIDSFGMNPIHLACLLNNHNHLKRIISQGVTVKQLSIQKPREFDLKQNQKESNNLIELYRDHTAFVRFDPETTIIDEHFDWNLIRFGGNLLHWCKNLATLTRLLEMNAFDLNQKNFNSDTPLMMPVIKDSFGFHDQQVLINYRISWAMILITNGCHLNARNDRFETVLHLAVRNGLLALIRLFVIFGARINLRDRDHCSPLHLAAKKLSQLETIRERILSNRNQNLNNWNKNCKNNNNNNNNGSNSNLELGRRSLRQSKILTKQIEIFKNIVQLFQRLGARKCSSNRTDCVLDCSNYFDSFRSKSSNNFENLFCLQLNECKQNFREKQQRQQQKRNHFCGLKSNHSRILILDGGLNDSFINPLIQIVILNEIQCYLKKPLRNYFEIIAGTSFGFITGCSIALDLKQQKLFHYYLRMLKCLKKPLFKWQEFNSKTLESILIEMFGPNRSLSDIFLNHNKHLILCTAIVDSNPARLQLIDHNINGNLSLWKACRVSGASVGLYKTYDLDGSPYFDGSLVASNPTIDILGYCHEIFQSQCRDRSDRDWNRIDSILNQSNDSNESIHSINFVLSIGAGKLRSVENFQPIDSIAFTANLKKYFDYYRQLRNWFVSILTETDDWIVERSKYFTLTQRIDYARLNCFYDRERAKQSLIELNKIIGFDWEYFHEDSETEQDENEDEKDIDDQEDFRESNNTQSNGSNEKRSKTIDSKTISRIKSLKNLRKNKIKIASNCRRNRYRKQLKNLRQKQLESLKQIRTDQLLLQILWEVKLNLADNRNQLRRLARYLERNQ</sequence>
<organism evidence="14 15">
    <name type="scientific">Sarcoptes scabiei</name>
    <name type="common">Itch mite</name>
    <name type="synonym">Acarus scabiei</name>
    <dbReference type="NCBI Taxonomy" id="52283"/>
    <lineage>
        <taxon>Eukaryota</taxon>
        <taxon>Metazoa</taxon>
        <taxon>Ecdysozoa</taxon>
        <taxon>Arthropoda</taxon>
        <taxon>Chelicerata</taxon>
        <taxon>Arachnida</taxon>
        <taxon>Acari</taxon>
        <taxon>Acariformes</taxon>
        <taxon>Sarcoptiformes</taxon>
        <taxon>Astigmata</taxon>
        <taxon>Psoroptidia</taxon>
        <taxon>Sarcoptoidea</taxon>
        <taxon>Sarcoptidae</taxon>
        <taxon>Sarcoptinae</taxon>
        <taxon>Sarcoptes</taxon>
    </lineage>
</organism>